<evidence type="ECO:0000313" key="7">
    <source>
        <dbReference type="Proteomes" id="UP000235145"/>
    </source>
</evidence>
<dbReference type="Pfam" id="PF02902">
    <property type="entry name" value="Peptidase_C48"/>
    <property type="match status" value="1"/>
</dbReference>
<keyword evidence="7" id="KW-1185">Reference proteome</keyword>
<feature type="region of interest" description="Disordered" evidence="4">
    <location>
        <begin position="159"/>
        <end position="185"/>
    </location>
</feature>
<protein>
    <recommendedName>
        <fullName evidence="5">Ubiquitin-like protease family profile domain-containing protein</fullName>
    </recommendedName>
</protein>
<comment type="caution">
    <text evidence="6">The sequence shown here is derived from an EMBL/GenBank/DDBJ whole genome shotgun (WGS) entry which is preliminary data.</text>
</comment>
<keyword evidence="2" id="KW-0645">Protease</keyword>
<dbReference type="PANTHER" id="PTHR48449:SF1">
    <property type="entry name" value="DUF1985 DOMAIN-CONTAINING PROTEIN"/>
    <property type="match status" value="1"/>
</dbReference>
<accession>A0A9R1VRM5</accession>
<keyword evidence="3" id="KW-0378">Hydrolase</keyword>
<dbReference type="Proteomes" id="UP000235145">
    <property type="component" value="Unassembled WGS sequence"/>
</dbReference>
<reference evidence="6 7" key="1">
    <citation type="journal article" date="2017" name="Nat. Commun.">
        <title>Genome assembly with in vitro proximity ligation data and whole-genome triplication in lettuce.</title>
        <authorList>
            <person name="Reyes-Chin-Wo S."/>
            <person name="Wang Z."/>
            <person name="Yang X."/>
            <person name="Kozik A."/>
            <person name="Arikit S."/>
            <person name="Song C."/>
            <person name="Xia L."/>
            <person name="Froenicke L."/>
            <person name="Lavelle D.O."/>
            <person name="Truco M.J."/>
            <person name="Xia R."/>
            <person name="Zhu S."/>
            <person name="Xu C."/>
            <person name="Xu H."/>
            <person name="Xu X."/>
            <person name="Cox K."/>
            <person name="Korf I."/>
            <person name="Meyers B.C."/>
            <person name="Michelmore R.W."/>
        </authorList>
    </citation>
    <scope>NUCLEOTIDE SEQUENCE [LARGE SCALE GENOMIC DNA]</scope>
    <source>
        <strain evidence="7">cv. Salinas</strain>
        <tissue evidence="6">Seedlings</tissue>
    </source>
</reference>
<dbReference type="InterPro" id="IPR038765">
    <property type="entry name" value="Papain-like_cys_pep_sf"/>
</dbReference>
<dbReference type="EMBL" id="NBSK02000004">
    <property type="protein sequence ID" value="KAJ0210748.1"/>
    <property type="molecule type" value="Genomic_DNA"/>
</dbReference>
<dbReference type="PANTHER" id="PTHR48449">
    <property type="entry name" value="DUF1985 DOMAIN-CONTAINING PROTEIN"/>
    <property type="match status" value="1"/>
</dbReference>
<proteinExistence type="inferred from homology"/>
<evidence type="ECO:0000313" key="6">
    <source>
        <dbReference type="EMBL" id="KAJ0210748.1"/>
    </source>
</evidence>
<dbReference type="GO" id="GO:0006508">
    <property type="term" value="P:proteolysis"/>
    <property type="evidence" value="ECO:0007669"/>
    <property type="project" value="UniProtKB-KW"/>
</dbReference>
<evidence type="ECO:0000259" key="5">
    <source>
        <dbReference type="PROSITE" id="PS50600"/>
    </source>
</evidence>
<evidence type="ECO:0000256" key="2">
    <source>
        <dbReference type="ARBA" id="ARBA00022670"/>
    </source>
</evidence>
<dbReference type="AlphaFoldDB" id="A0A9R1VRM5"/>
<dbReference type="InterPro" id="IPR003653">
    <property type="entry name" value="Peptidase_C48_C"/>
</dbReference>
<feature type="domain" description="Ubiquitin-like protease family profile" evidence="5">
    <location>
        <begin position="421"/>
        <end position="614"/>
    </location>
</feature>
<dbReference type="SUPFAM" id="SSF54001">
    <property type="entry name" value="Cysteine proteinases"/>
    <property type="match status" value="1"/>
</dbReference>
<evidence type="ECO:0000256" key="1">
    <source>
        <dbReference type="ARBA" id="ARBA00005234"/>
    </source>
</evidence>
<dbReference type="GO" id="GO:0008234">
    <property type="term" value="F:cysteine-type peptidase activity"/>
    <property type="evidence" value="ECO:0007669"/>
    <property type="project" value="InterPro"/>
</dbReference>
<dbReference type="Gene3D" id="3.40.395.10">
    <property type="entry name" value="Adenoviral Proteinase, Chain A"/>
    <property type="match status" value="1"/>
</dbReference>
<dbReference type="PROSITE" id="PS50600">
    <property type="entry name" value="ULP_PROTEASE"/>
    <property type="match status" value="1"/>
</dbReference>
<organism evidence="6 7">
    <name type="scientific">Lactuca sativa</name>
    <name type="common">Garden lettuce</name>
    <dbReference type="NCBI Taxonomy" id="4236"/>
    <lineage>
        <taxon>Eukaryota</taxon>
        <taxon>Viridiplantae</taxon>
        <taxon>Streptophyta</taxon>
        <taxon>Embryophyta</taxon>
        <taxon>Tracheophyta</taxon>
        <taxon>Spermatophyta</taxon>
        <taxon>Magnoliopsida</taxon>
        <taxon>eudicotyledons</taxon>
        <taxon>Gunneridae</taxon>
        <taxon>Pentapetalae</taxon>
        <taxon>asterids</taxon>
        <taxon>campanulids</taxon>
        <taxon>Asterales</taxon>
        <taxon>Asteraceae</taxon>
        <taxon>Cichorioideae</taxon>
        <taxon>Cichorieae</taxon>
        <taxon>Lactucinae</taxon>
        <taxon>Lactuca</taxon>
    </lineage>
</organism>
<evidence type="ECO:0000256" key="4">
    <source>
        <dbReference type="SAM" id="MobiDB-lite"/>
    </source>
</evidence>
<feature type="compositionally biased region" description="Low complexity" evidence="4">
    <location>
        <begin position="165"/>
        <end position="174"/>
    </location>
</feature>
<name>A0A9R1VRM5_LACSA</name>
<evidence type="ECO:0000256" key="3">
    <source>
        <dbReference type="ARBA" id="ARBA00022801"/>
    </source>
</evidence>
<sequence>MVYGPEKFCLITGFNFGEYPKNIGRKGSEKLLSSKKRCLLRERLFPDHTNSSVKIGDLKRLILNRTFLELDDVDAVRVCLIYILCEGFLGKEVNDRVPQDWFFLLRIWISGTVSLGEGQPPRQNMLPGDGEMTSCYYMSFQEYVYGEGKAVPSPVRDHFRRQDESSSSMSSSGRSHGRGRGSGKHNLDEVLKRLHALEQHVFMNRQPTEVFVEVVNTEQFWNDITFDDPIVSQRKYDEQVVQDEVMNKNNTTENVFGDIQDDKVLEERNDYAGNKFDDDVFDVNDYSEVKEESEERNDNAENKFDDDVFDVNDYSEAKEVPDEDEIIITGIVDYFDEYDGKEVTPDKPRTRKPSQYLCPPYTELHTTPKQKRRTKKKVDIKSTSPVPPPVFGVAHDFSMLRLQPYITSGEVVIQNYLFHSYDVQHRLFNFVLDRDFWSSLFGHTHDGWLESAHITIWYRLLMERRFEGDRHTIMPPIFFVSHALEEGQDWRAFMAGIATYPNFMVAWWDVDTVLLLIHSSPNHWLFGELRLASMEVHIYDSLGRGAYEKFKFEGIFSKFERRVANYLDKIKYWVRRNIPRIPLNMQFIYEENVPQQSSHLGDCGVFVCMFMEQFVSGQPIRVLIDPKNAALEFRQRMAKFFWGSSLGPMYLDYIIVYLN</sequence>
<comment type="similarity">
    <text evidence="1">Belongs to the peptidase C48 family.</text>
</comment>
<gene>
    <name evidence="6" type="ORF">LSAT_V11C400203840</name>
</gene>